<feature type="non-terminal residue" evidence="2">
    <location>
        <position position="269"/>
    </location>
</feature>
<reference evidence="2" key="1">
    <citation type="journal article" date="2014" name="Front. Microbiol.">
        <title>High frequency of phylogenetically diverse reductive dehalogenase-homologous genes in deep subseafloor sedimentary metagenomes.</title>
        <authorList>
            <person name="Kawai M."/>
            <person name="Futagami T."/>
            <person name="Toyoda A."/>
            <person name="Takaki Y."/>
            <person name="Nishi S."/>
            <person name="Hori S."/>
            <person name="Arai W."/>
            <person name="Tsubouchi T."/>
            <person name="Morono Y."/>
            <person name="Uchiyama I."/>
            <person name="Ito T."/>
            <person name="Fujiyama A."/>
            <person name="Inagaki F."/>
            <person name="Takami H."/>
        </authorList>
    </citation>
    <scope>NUCLEOTIDE SEQUENCE</scope>
    <source>
        <strain evidence="2">Expedition CK06-06</strain>
    </source>
</reference>
<dbReference type="GO" id="GO:0003677">
    <property type="term" value="F:DNA binding"/>
    <property type="evidence" value="ECO:0007669"/>
    <property type="project" value="UniProtKB-KW"/>
</dbReference>
<dbReference type="InterPro" id="IPR010095">
    <property type="entry name" value="Cas12f1-like_TNB"/>
</dbReference>
<sequence length="269" mass="31146">KLRIGLAKPREFLTFKLYIPKKFQHDFDLHNECYDVRIKNKSGKFYVYIGLDIPDITPIYKFSNGVLGIDTNPDGLAVVETDKEGNLVKHQYLESQRLKFARHNKRRNDIEALAIKVVNQAIMVEKGIVIEDLKFNNKKSSKNKKFNRMRHNFIYSQLLQAIERRAIKDGVEIKKINPAFTSIAGLLKYQKMYSLNRHTSAALVIARRGMSICEKIRVRLMPLENKKLNLAGRCFKIALTEKAYSYFKYLYRVIEVKVPGLTAPCLNST</sequence>
<comment type="caution">
    <text evidence="2">The sequence shown here is derived from an EMBL/GenBank/DDBJ whole genome shotgun (WGS) entry which is preliminary data.</text>
</comment>
<dbReference type="EMBL" id="BARS01023764">
    <property type="protein sequence ID" value="GAG00609.1"/>
    <property type="molecule type" value="Genomic_DNA"/>
</dbReference>
<evidence type="ECO:0000256" key="1">
    <source>
        <dbReference type="ARBA" id="ARBA00023125"/>
    </source>
</evidence>
<name>X0U4E1_9ZZZZ</name>
<feature type="non-terminal residue" evidence="2">
    <location>
        <position position="1"/>
    </location>
</feature>
<accession>X0U4E1</accession>
<keyword evidence="1" id="KW-0238">DNA-binding</keyword>
<dbReference type="NCBIfam" id="TIGR01766">
    <property type="entry name" value="IS200/IS605 family accessory protein TnpB-like domain"/>
    <property type="match status" value="1"/>
</dbReference>
<protein>
    <submittedName>
        <fullName evidence="2">Uncharacterized protein</fullName>
    </submittedName>
</protein>
<evidence type="ECO:0000313" key="2">
    <source>
        <dbReference type="EMBL" id="GAG00609.1"/>
    </source>
</evidence>
<dbReference type="AlphaFoldDB" id="X0U4E1"/>
<proteinExistence type="predicted"/>
<organism evidence="2">
    <name type="scientific">marine sediment metagenome</name>
    <dbReference type="NCBI Taxonomy" id="412755"/>
    <lineage>
        <taxon>unclassified sequences</taxon>
        <taxon>metagenomes</taxon>
        <taxon>ecological metagenomes</taxon>
    </lineage>
</organism>
<gene>
    <name evidence="2" type="ORF">S01H1_37818</name>
</gene>